<dbReference type="EMBL" id="NHNT01000006">
    <property type="protein sequence ID" value="OUZ38969.1"/>
    <property type="molecule type" value="Genomic_DNA"/>
</dbReference>
<evidence type="ECO:0000313" key="2">
    <source>
        <dbReference type="EMBL" id="OUZ38969.1"/>
    </source>
</evidence>
<keyword evidence="1" id="KW-0175">Coiled coil</keyword>
<evidence type="ECO:0000313" key="3">
    <source>
        <dbReference type="Proteomes" id="UP000196594"/>
    </source>
</evidence>
<sequence>MEIDSVKSKDPLQLQQTINFLKSEIAKYQNEISTLQSVDHYSMVNSLEQELNQLINEKKELSVELMMLRKSFEKELSELHENIQLREEQRIKLISSIESLVEKKENLQKENKQLKETIEKTGDIVSPAARSENYKYAVEELDHLLRSFMNSNNEQLISLRETINQQHHLLKEIKDKNDEIHSTLEEMAQVKEPKHKYSPTSDEQSITRINLENQLQNLFIQATSFETELEEKLRILDEFDDKLLLLAMEIEKHKKGDI</sequence>
<protein>
    <submittedName>
        <fullName evidence="2">Multidrug ABC transporter ATPase</fullName>
    </submittedName>
</protein>
<evidence type="ECO:0000256" key="1">
    <source>
        <dbReference type="SAM" id="Coils"/>
    </source>
</evidence>
<organism evidence="2 3">
    <name type="scientific">Solibacillus kalamii</name>
    <dbReference type="NCBI Taxonomy" id="1748298"/>
    <lineage>
        <taxon>Bacteria</taxon>
        <taxon>Bacillati</taxon>
        <taxon>Bacillota</taxon>
        <taxon>Bacilli</taxon>
        <taxon>Bacillales</taxon>
        <taxon>Caryophanaceae</taxon>
        <taxon>Solibacillus</taxon>
    </lineage>
</organism>
<comment type="caution">
    <text evidence="2">The sequence shown here is derived from an EMBL/GenBank/DDBJ whole genome shotgun (WGS) entry which is preliminary data.</text>
</comment>
<feature type="coiled-coil region" evidence="1">
    <location>
        <begin position="18"/>
        <end position="124"/>
    </location>
</feature>
<gene>
    <name evidence="2" type="ORF">CBM15_10840</name>
</gene>
<name>A0ABX3ZHR7_9BACL</name>
<proteinExistence type="predicted"/>
<keyword evidence="3" id="KW-1185">Reference proteome</keyword>
<dbReference type="Proteomes" id="UP000196594">
    <property type="component" value="Unassembled WGS sequence"/>
</dbReference>
<dbReference type="RefSeq" id="WP_087617513.1">
    <property type="nucleotide sequence ID" value="NZ_JAFBEY010000004.1"/>
</dbReference>
<reference evidence="2 3" key="1">
    <citation type="journal article" date="2017" name="Int. J. Syst. Evol. Microbiol.">
        <title>Solibacillus kalamii sp. nov., isolated from a high-efficiency particulate arrestance filter system used in the International Space Station.</title>
        <authorList>
            <person name="Checinska Sielaff A."/>
            <person name="Kumar R.M."/>
            <person name="Pal D."/>
            <person name="Mayilraj S."/>
            <person name="Venkateswaran K."/>
        </authorList>
    </citation>
    <scope>NUCLEOTIDE SEQUENCE [LARGE SCALE GENOMIC DNA]</scope>
    <source>
        <strain evidence="2 3">ISSFR-015</strain>
    </source>
</reference>
<accession>A0ABX3ZHR7</accession>